<dbReference type="RefSeq" id="WP_262488605.1">
    <property type="nucleotide sequence ID" value="NZ_FNBO01000010.1"/>
</dbReference>
<evidence type="ECO:0000313" key="2">
    <source>
        <dbReference type="EMBL" id="SDF87799.1"/>
    </source>
</evidence>
<gene>
    <name evidence="2" type="ORF">SAMN04488067_11029</name>
</gene>
<keyword evidence="3" id="KW-1185">Reference proteome</keyword>
<name>A0A1G7PQD2_9EURY</name>
<keyword evidence="1" id="KW-0812">Transmembrane</keyword>
<keyword evidence="1" id="KW-0472">Membrane</keyword>
<evidence type="ECO:0000313" key="3">
    <source>
        <dbReference type="Proteomes" id="UP000324020"/>
    </source>
</evidence>
<reference evidence="2 3" key="1">
    <citation type="submission" date="2016-10" db="EMBL/GenBank/DDBJ databases">
        <authorList>
            <person name="Varghese N."/>
            <person name="Submissions S."/>
        </authorList>
    </citation>
    <scope>NUCLEOTIDE SEQUENCE [LARGE SCALE GENOMIC DNA]</scope>
    <source>
        <strain evidence="2 3">CGMCC 1.3527</strain>
    </source>
</reference>
<dbReference type="Proteomes" id="UP000324020">
    <property type="component" value="Unassembled WGS sequence"/>
</dbReference>
<proteinExistence type="predicted"/>
<protein>
    <submittedName>
        <fullName evidence="2">Uncharacterized protein</fullName>
    </submittedName>
</protein>
<feature type="transmembrane region" description="Helical" evidence="1">
    <location>
        <begin position="12"/>
        <end position="40"/>
    </location>
</feature>
<dbReference type="AlphaFoldDB" id="A0A1G7PQD2"/>
<evidence type="ECO:0000256" key="1">
    <source>
        <dbReference type="SAM" id="Phobius"/>
    </source>
</evidence>
<dbReference type="EMBL" id="FNBO01000010">
    <property type="protein sequence ID" value="SDF87799.1"/>
    <property type="molecule type" value="Genomic_DNA"/>
</dbReference>
<accession>A0A1G7PQD2</accession>
<keyword evidence="1" id="KW-1133">Transmembrane helix</keyword>
<organism evidence="2 3">
    <name type="scientific">Halorubrum xinjiangense</name>
    <dbReference type="NCBI Taxonomy" id="261291"/>
    <lineage>
        <taxon>Archaea</taxon>
        <taxon>Methanobacteriati</taxon>
        <taxon>Methanobacteriota</taxon>
        <taxon>Stenosarchaea group</taxon>
        <taxon>Halobacteria</taxon>
        <taxon>Halobacteriales</taxon>
        <taxon>Haloferacaceae</taxon>
        <taxon>Halorubrum</taxon>
    </lineage>
</organism>
<sequence>MDVADALDDGWLALAGVGAGYALAVGLVFLLFFVVPYLAVAAL</sequence>